<dbReference type="STRING" id="8010.ENSELUP00000006323"/>
<dbReference type="Gene3D" id="3.30.200.20">
    <property type="entry name" value="Phosphorylase Kinase, domain 1"/>
    <property type="match status" value="1"/>
</dbReference>
<keyword evidence="3" id="KW-0418">Kinase</keyword>
<keyword evidence="8" id="KW-1185">Reference proteome</keyword>
<feature type="region of interest" description="Disordered" evidence="5">
    <location>
        <begin position="179"/>
        <end position="201"/>
    </location>
</feature>
<dbReference type="GO" id="GO:0004672">
    <property type="term" value="F:protein kinase activity"/>
    <property type="evidence" value="ECO:0007669"/>
    <property type="project" value="InterPro"/>
</dbReference>
<dbReference type="Ensembl" id="ENSELUT00000009139.3">
    <property type="protein sequence ID" value="ENSELUP00000006323.3"/>
    <property type="gene ID" value="ENSELUG00000007217.3"/>
</dbReference>
<dbReference type="InterPro" id="IPR008271">
    <property type="entry name" value="Ser/Thr_kinase_AS"/>
</dbReference>
<dbReference type="PROSITE" id="PS50011">
    <property type="entry name" value="PROTEIN_KINASE_DOM"/>
    <property type="match status" value="1"/>
</dbReference>
<feature type="compositionally biased region" description="Polar residues" evidence="5">
    <location>
        <begin position="917"/>
        <end position="926"/>
    </location>
</feature>
<dbReference type="RefSeq" id="XP_028975707.2">
    <property type="nucleotide sequence ID" value="XM_029119874.2"/>
</dbReference>
<dbReference type="Gene3D" id="1.10.510.10">
    <property type="entry name" value="Transferase(Phosphotransferase) domain 1"/>
    <property type="match status" value="1"/>
</dbReference>
<protein>
    <recommendedName>
        <fullName evidence="6">Protein kinase domain-containing protein</fullName>
    </recommendedName>
</protein>
<feature type="domain" description="Protein kinase" evidence="6">
    <location>
        <begin position="456"/>
        <end position="711"/>
    </location>
</feature>
<dbReference type="AlphaFoldDB" id="A0A3P8XSR4"/>
<evidence type="ECO:0000259" key="6">
    <source>
        <dbReference type="PROSITE" id="PS50011"/>
    </source>
</evidence>
<organism evidence="7 8">
    <name type="scientific">Esox lucius</name>
    <name type="common">Northern pike</name>
    <dbReference type="NCBI Taxonomy" id="8010"/>
    <lineage>
        <taxon>Eukaryota</taxon>
        <taxon>Metazoa</taxon>
        <taxon>Chordata</taxon>
        <taxon>Craniata</taxon>
        <taxon>Vertebrata</taxon>
        <taxon>Euteleostomi</taxon>
        <taxon>Actinopterygii</taxon>
        <taxon>Neopterygii</taxon>
        <taxon>Teleostei</taxon>
        <taxon>Protacanthopterygii</taxon>
        <taxon>Esociformes</taxon>
        <taxon>Esocidae</taxon>
        <taxon>Esox</taxon>
    </lineage>
</organism>
<dbReference type="PROSITE" id="PS00108">
    <property type="entry name" value="PROTEIN_KINASE_ST"/>
    <property type="match status" value="1"/>
</dbReference>
<name>A0A3P8XSR4_ESOLU</name>
<sequence length="1061" mass="117531">MAIPRVSNSNTPFIEVKGASLLSSLAEGYVVEVEEDLLVQTVLPTLSLVMEQGTAKQVVTGTHNNSDRIPCVSIIAQAEGEASQEFSPTSTECVYSRYHLLKSQRSIAKTNPPESDTDEENYVGTARKVPRHRIRRKLRRRAQEGRPREEGQEPPVIQGLWVQEIDWSKSTNRDMSWASDTSQHTLDSPVHKFSTRDPQSPGDCLEGASRCVDGLSDIFYELTGVPDSSSESVGGTDSPCSLKSISDSESIHTHEGGSDSVCSLVDVSDCLSSVMCVSDDFLAPVGTTSACNSSCSLMGVSDAHSRRSSSSEEGASSSFCGLVGVSDAHSRRSSSSEEGASSSFCGLVGVSDAHSRRSSSSEEGASSPFCGLVGVSDIRGMESGSLPSGASNSETLKALRGRVTPKDQRFISPFFKELVEDISDEKKEVTSQINEGLILHKQLRPEKFKYREGKEYHILYHIQNGSYGDVFSVQDKQTRFQCAAKKIPLGNFNCEEVSTWSALNSPGVVKLFGAVREGPYITLFMDLKTGCLAQLLREKGHLPEETALYYFFQLLGALEHLHHRKVLHLDVKVDNVLLSADGRDTFLCDFGLSETLDSNGQSTKAFRQSGWPAGTETHMAPEVARGDPRCVKADVWSSCCMLLHMLNGCHPWIRYYNRPLCFKIVNEPPPLREVPPECNPYTAEVFRAGLQKEPTHRASATELRKITNKALRAVGCLSQSSGDCQKLENIKGGNYVRPNIPYGPSQSKTTQSAPTMQWVSPWRVLAADADSSDSEKSGTKLRSVSKSLNDSFVNYEESRPKSLEVSHAVEDWESEIDSEVDIYLGEDEYPEESSVFKTGNWEFVGSWEEEESEWDHNPFTELSQALHTHFPVLWKSQPENDQYWGSEPELEHLRDGPTMGRLAQTLSPEPRDHPPSCMSSTGSSHNDTGKDSDPLSDDLSSGVFSYSSQTEGQSFNLEWVASSTNRPPSYCFEGIEIWIENIDGECLRIRERRQVKVGHVAIGISEQITVKAFSLETLDRKPISFSQEIKESGFWLRCVIAPDCCPRWSWRVKDRKLEIRE</sequence>
<dbReference type="SMART" id="SM00220">
    <property type="entry name" value="S_TKc"/>
    <property type="match status" value="1"/>
</dbReference>
<dbReference type="InParanoid" id="A0A3P8XSR4"/>
<dbReference type="GeneTree" id="ENSGT00940000156497"/>
<reference evidence="7" key="3">
    <citation type="submission" date="2025-08" db="UniProtKB">
        <authorList>
            <consortium name="Ensembl"/>
        </authorList>
    </citation>
    <scope>IDENTIFICATION</scope>
</reference>
<dbReference type="Pfam" id="PF00069">
    <property type="entry name" value="Pkinase"/>
    <property type="match status" value="1"/>
</dbReference>
<dbReference type="InterPro" id="IPR011009">
    <property type="entry name" value="Kinase-like_dom_sf"/>
</dbReference>
<keyword evidence="4" id="KW-0067">ATP-binding</keyword>
<keyword evidence="1" id="KW-0808">Transferase</keyword>
<evidence type="ECO:0000256" key="4">
    <source>
        <dbReference type="ARBA" id="ARBA00022840"/>
    </source>
</evidence>
<reference evidence="7" key="2">
    <citation type="submission" date="2020-02" db="EMBL/GenBank/DDBJ databases">
        <title>Esox lucius (northern pike) genome, fEsoLuc1, primary haplotype.</title>
        <authorList>
            <person name="Myers G."/>
            <person name="Karagic N."/>
            <person name="Meyer A."/>
            <person name="Pippel M."/>
            <person name="Reichard M."/>
            <person name="Winkler S."/>
            <person name="Tracey A."/>
            <person name="Sims Y."/>
            <person name="Howe K."/>
            <person name="Rhie A."/>
            <person name="Formenti G."/>
            <person name="Durbin R."/>
            <person name="Fedrigo O."/>
            <person name="Jarvis E.D."/>
        </authorList>
    </citation>
    <scope>NUCLEOTIDE SEQUENCE [LARGE SCALE GENOMIC DNA]</scope>
</reference>
<dbReference type="GeneID" id="105007974"/>
<dbReference type="InterPro" id="IPR050538">
    <property type="entry name" value="MAP_kinase_kinase_kinase"/>
</dbReference>
<evidence type="ECO:0000256" key="1">
    <source>
        <dbReference type="ARBA" id="ARBA00022679"/>
    </source>
</evidence>
<dbReference type="PANTHER" id="PTHR48016">
    <property type="entry name" value="MAP KINASE KINASE KINASE SSK2-RELATED-RELATED"/>
    <property type="match status" value="1"/>
</dbReference>
<dbReference type="Bgee" id="ENSELUG00000007217">
    <property type="expression patterns" value="Expressed in muscle tissue and 3 other cell types or tissues"/>
</dbReference>
<proteinExistence type="predicted"/>
<evidence type="ECO:0000256" key="2">
    <source>
        <dbReference type="ARBA" id="ARBA00022741"/>
    </source>
</evidence>
<dbReference type="CTD" id="795766"/>
<reference evidence="7" key="4">
    <citation type="submission" date="2025-09" db="UniProtKB">
        <authorList>
            <consortium name="Ensembl"/>
        </authorList>
    </citation>
    <scope>IDENTIFICATION</scope>
</reference>
<dbReference type="GO" id="GO:0007249">
    <property type="term" value="P:canonical NF-kappaB signal transduction"/>
    <property type="evidence" value="ECO:0007669"/>
    <property type="project" value="TreeGrafter"/>
</dbReference>
<dbReference type="Proteomes" id="UP000265140">
    <property type="component" value="Chromosome 5"/>
</dbReference>
<evidence type="ECO:0000313" key="8">
    <source>
        <dbReference type="Proteomes" id="UP000265140"/>
    </source>
</evidence>
<reference evidence="8" key="1">
    <citation type="journal article" date="2014" name="PLoS ONE">
        <title>The genome and linkage map of the northern pike (Esox lucius): conserved synteny revealed between the salmonid sister group and the Neoteleostei.</title>
        <authorList>
            <person name="Rondeau E.B."/>
            <person name="Minkley D.R."/>
            <person name="Leong J.S."/>
            <person name="Messmer A.M."/>
            <person name="Jantzen J.R."/>
            <person name="von Schalburg K.R."/>
            <person name="Lemon C."/>
            <person name="Bird N.H."/>
            <person name="Koop B.F."/>
        </authorList>
    </citation>
    <scope>NUCLEOTIDE SEQUENCE</scope>
</reference>
<evidence type="ECO:0000313" key="7">
    <source>
        <dbReference type="Ensembl" id="ENSELUP00000006323.3"/>
    </source>
</evidence>
<dbReference type="RefSeq" id="XP_028975706.2">
    <property type="nucleotide sequence ID" value="XM_029119873.2"/>
</dbReference>
<evidence type="ECO:0000256" key="5">
    <source>
        <dbReference type="SAM" id="MobiDB-lite"/>
    </source>
</evidence>
<feature type="region of interest" description="Disordered" evidence="5">
    <location>
        <begin position="889"/>
        <end position="945"/>
    </location>
</feature>
<dbReference type="GO" id="GO:0005524">
    <property type="term" value="F:ATP binding"/>
    <property type="evidence" value="ECO:0007669"/>
    <property type="project" value="UniProtKB-KW"/>
</dbReference>
<accession>A0A3P8XSR4</accession>
<dbReference type="PANTHER" id="PTHR48016:SF9">
    <property type="entry name" value="MITOGEN-ACTIVATED PROTEIN KINASE KINASE KINASE 14"/>
    <property type="match status" value="1"/>
</dbReference>
<dbReference type="InterPro" id="IPR000719">
    <property type="entry name" value="Prot_kinase_dom"/>
</dbReference>
<evidence type="ECO:0000256" key="3">
    <source>
        <dbReference type="ARBA" id="ARBA00022777"/>
    </source>
</evidence>
<keyword evidence="2" id="KW-0547">Nucleotide-binding</keyword>
<dbReference type="SUPFAM" id="SSF56112">
    <property type="entry name" value="Protein kinase-like (PK-like)"/>
    <property type="match status" value="1"/>
</dbReference>